<organism evidence="1 2">
    <name type="scientific">Bacteroides acidifaciens</name>
    <dbReference type="NCBI Taxonomy" id="85831"/>
    <lineage>
        <taxon>Bacteria</taxon>
        <taxon>Pseudomonadati</taxon>
        <taxon>Bacteroidota</taxon>
        <taxon>Bacteroidia</taxon>
        <taxon>Bacteroidales</taxon>
        <taxon>Bacteroidaceae</taxon>
        <taxon>Bacteroides</taxon>
    </lineage>
</organism>
<gene>
    <name evidence="1" type="ORF">D7Y07_02960</name>
</gene>
<proteinExistence type="predicted"/>
<evidence type="ECO:0000313" key="1">
    <source>
        <dbReference type="EMBL" id="RLT81400.1"/>
    </source>
</evidence>
<evidence type="ECO:0008006" key="3">
    <source>
        <dbReference type="Google" id="ProtNLM"/>
    </source>
</evidence>
<sequence length="656" mass="76379">MHNKGKGKLLPMSRIALKRNELSEIDTVASAKRYGDRRAFDILMEAQYYWNQMEDFRKDRERNKRYTYGFQWDDMICVDGKSMSEEEYIKSQGNVPLKNNLIRRLVRSVLGVYRSQSKEPTCTARDRDEQKLGETMSTILQCNMQLNRMNDVYARTMEEFLISGFIVHRKSYGWRNGKEDCWTDYVQPNNFFIDNNMRDFRGWDVSVLGEVHDISFGQLCEQFASSPQEYRQLRDIYKWAARKDYIATYAERFGYSRLENYDFLFTSEPGRCRVIEIWRKEQKPRYRCHDYQNGDIFKIDEEDYAQVVLTENEERMRMAKEAGMPEDEVPLIKATWFVDDYWYFYYLSPFGDILREGETPYEHGSHPYVFKAYPFIDGEIHSFVADVIDQQRYTNRLITLYDWIMRASAKGVLMMPEDCLPDGVSIDDIAESWTEFNGVIVYKPSKSGKVPEQVANNSTNIGIAELLNMQLKFFEDISGVTGALQGKPGYSGESASHYNQQTENATKSLLDLLECFSCFVVDGAYKDVKNMQQFYDSKRVFNIAGKSGAQIEYDPKKIRDVEFDLSITESTSTPAYRHLANDMLMQLYQSQAISVEQLLEHGDFPFADELLQSIKSQKEQLEQGKVPDGLSPQLLQQVEQDANIDAVNQLHNAMRT</sequence>
<dbReference type="RefSeq" id="WP_121766296.1">
    <property type="nucleotide sequence ID" value="NZ_CANABO010000003.1"/>
</dbReference>
<comment type="caution">
    <text evidence="1">The sequence shown here is derived from an EMBL/GenBank/DDBJ whole genome shotgun (WGS) entry which is preliminary data.</text>
</comment>
<dbReference type="Proteomes" id="UP000267159">
    <property type="component" value="Unassembled WGS sequence"/>
</dbReference>
<name>A0A3L8AGH6_9BACE</name>
<dbReference type="AlphaFoldDB" id="A0A3L8AGH6"/>
<dbReference type="EMBL" id="RAZM01000005">
    <property type="protein sequence ID" value="RLT81400.1"/>
    <property type="molecule type" value="Genomic_DNA"/>
</dbReference>
<accession>A0A3L8AGH6</accession>
<dbReference type="InterPro" id="IPR032427">
    <property type="entry name" value="P22_portal"/>
</dbReference>
<dbReference type="Pfam" id="PF16510">
    <property type="entry name" value="P22_portal"/>
    <property type="match status" value="1"/>
</dbReference>
<protein>
    <recommendedName>
        <fullName evidence="3">Portal protein</fullName>
    </recommendedName>
</protein>
<evidence type="ECO:0000313" key="2">
    <source>
        <dbReference type="Proteomes" id="UP000267159"/>
    </source>
</evidence>
<reference evidence="1 2" key="1">
    <citation type="submission" date="2018-09" db="EMBL/GenBank/DDBJ databases">
        <title>Murine metabolic-syndrome-specific gut microbial biobank.</title>
        <authorList>
            <person name="Liu C."/>
        </authorList>
    </citation>
    <scope>NUCLEOTIDE SEQUENCE [LARGE SCALE GENOMIC DNA]</scope>
    <source>
        <strain evidence="1 2">0.1X-D8-26</strain>
    </source>
</reference>